<dbReference type="EMBL" id="CP015994">
    <property type="protein sequence ID" value="ASI47717.1"/>
    <property type="molecule type" value="Genomic_DNA"/>
</dbReference>
<feature type="domain" description="Porphobilinogen deaminase C-terminal" evidence="10">
    <location>
        <begin position="226"/>
        <end position="295"/>
    </location>
</feature>
<feature type="domain" description="Porphobilinogen deaminase N-terminal" evidence="9">
    <location>
        <begin position="6"/>
        <end position="212"/>
    </location>
</feature>
<dbReference type="PANTHER" id="PTHR11557">
    <property type="entry name" value="PORPHOBILINOGEN DEAMINASE"/>
    <property type="match status" value="1"/>
</dbReference>
<proteinExistence type="inferred from homology"/>
<dbReference type="Proteomes" id="UP000259762">
    <property type="component" value="Chromosome"/>
</dbReference>
<comment type="similarity">
    <text evidence="3 8">Belongs to the HMBS family.</text>
</comment>
<dbReference type="InterPro" id="IPR036803">
    <property type="entry name" value="Porphobilinogen_deaminase_C_sf"/>
</dbReference>
<reference evidence="11 12" key="2">
    <citation type="journal article" date="2019" name="BMC Genomics">
        <title>The Anaplasma ovis genome reveals a high proportion of pseudogenes.</title>
        <authorList>
            <person name="Liu Z."/>
            <person name="Peasley A.M."/>
            <person name="Yang J."/>
            <person name="Li Y."/>
            <person name="Guan G."/>
            <person name="Luo J."/>
            <person name="Yin H."/>
            <person name="Brayton K.A."/>
        </authorList>
    </citation>
    <scope>NUCLEOTIDE SEQUENCE [LARGE SCALE GENOMIC DNA]</scope>
    <source>
        <strain evidence="11 12">Haibei</strain>
    </source>
</reference>
<evidence type="ECO:0000256" key="6">
    <source>
        <dbReference type="ARBA" id="ARBA00023244"/>
    </source>
</evidence>
<dbReference type="FunFam" id="3.40.190.10:FF:000005">
    <property type="entry name" value="Porphobilinogen deaminase"/>
    <property type="match status" value="1"/>
</dbReference>
<dbReference type="PIRSF" id="PIRSF001438">
    <property type="entry name" value="4pyrrol_synth_OHMeBilane_synth"/>
    <property type="match status" value="1"/>
</dbReference>
<dbReference type="SUPFAM" id="SSF54782">
    <property type="entry name" value="Porphobilinogen deaminase (hydroxymethylbilane synthase), C-terminal domain"/>
    <property type="match status" value="1"/>
</dbReference>
<evidence type="ECO:0000256" key="3">
    <source>
        <dbReference type="ARBA" id="ARBA00005638"/>
    </source>
</evidence>
<evidence type="ECO:0000256" key="5">
    <source>
        <dbReference type="ARBA" id="ARBA00022679"/>
    </source>
</evidence>
<dbReference type="GO" id="GO:0005737">
    <property type="term" value="C:cytoplasm"/>
    <property type="evidence" value="ECO:0007669"/>
    <property type="project" value="UniProtKB-UniRule"/>
</dbReference>
<dbReference type="NCBIfam" id="TIGR00212">
    <property type="entry name" value="hemC"/>
    <property type="match status" value="1"/>
</dbReference>
<dbReference type="SUPFAM" id="SSF53850">
    <property type="entry name" value="Periplasmic binding protein-like II"/>
    <property type="match status" value="1"/>
</dbReference>
<dbReference type="PRINTS" id="PR00151">
    <property type="entry name" value="PORPHBDMNASE"/>
</dbReference>
<evidence type="ECO:0000313" key="12">
    <source>
        <dbReference type="Proteomes" id="UP000259762"/>
    </source>
</evidence>
<dbReference type="AlphaFoldDB" id="A0A2Z2L824"/>
<dbReference type="PROSITE" id="PS00533">
    <property type="entry name" value="PORPHOBILINOGEN_DEAM"/>
    <property type="match status" value="1"/>
</dbReference>
<dbReference type="HAMAP" id="MF_00260">
    <property type="entry name" value="Porphobil_deam"/>
    <property type="match status" value="1"/>
</dbReference>
<dbReference type="InterPro" id="IPR022418">
    <property type="entry name" value="Porphobilinogen_deaminase_C"/>
</dbReference>
<dbReference type="InterPro" id="IPR022417">
    <property type="entry name" value="Porphobilin_deaminase_N"/>
</dbReference>
<comment type="cofactor">
    <cofactor evidence="8">
        <name>dipyrromethane</name>
        <dbReference type="ChEBI" id="CHEBI:60342"/>
    </cofactor>
    <text evidence="8">Binds 1 dipyrromethane group covalently.</text>
</comment>
<feature type="modified residue" description="S-(dipyrrolylmethanemethyl)cysteine" evidence="8">
    <location>
        <position position="242"/>
    </location>
</feature>
<reference evidence="12" key="1">
    <citation type="submission" date="2018-06" db="EMBL/GenBank/DDBJ databases">
        <title>The Anaplasma ovis genome reveals a high proportion of pseudogenes.</title>
        <authorList>
            <person name="Liu Z."/>
            <person name="Peasley A.M."/>
            <person name="Yang J."/>
            <person name="Li Y."/>
            <person name="Guan G."/>
            <person name="Luo J."/>
            <person name="Yin H."/>
            <person name="Brayton K.A."/>
        </authorList>
    </citation>
    <scope>NUCLEOTIDE SEQUENCE [LARGE SCALE GENOMIC DNA]</scope>
    <source>
        <strain evidence="12">Haibei</strain>
    </source>
</reference>
<protein>
    <recommendedName>
        <fullName evidence="8">Porphobilinogen deaminase</fullName>
        <shortName evidence="8">PBG</shortName>
        <ecNumber evidence="8">2.5.1.61</ecNumber>
    </recommendedName>
    <alternativeName>
        <fullName evidence="8">Hydroxymethylbilane synthase</fullName>
        <shortName evidence="8">HMBS</shortName>
    </alternativeName>
    <alternativeName>
        <fullName evidence="8">Pre-uroporphyrinogen synthase</fullName>
    </alternativeName>
</protein>
<dbReference type="PANTHER" id="PTHR11557:SF0">
    <property type="entry name" value="PORPHOBILINOGEN DEAMINASE"/>
    <property type="match status" value="1"/>
</dbReference>
<keyword evidence="12" id="KW-1185">Reference proteome</keyword>
<dbReference type="InterPro" id="IPR000860">
    <property type="entry name" value="HemC"/>
</dbReference>
<dbReference type="Pfam" id="PF01379">
    <property type="entry name" value="Porphobil_deam"/>
    <property type="match status" value="1"/>
</dbReference>
<comment type="pathway">
    <text evidence="2">Porphyrin-containing compound metabolism; protoporphyrin-IX biosynthesis; coproporphyrinogen-III from 5-aminolevulinate: step 2/4.</text>
</comment>
<accession>A0A2Z2L824</accession>
<gene>
    <name evidence="8" type="primary">hemC</name>
    <name evidence="11" type="ORF">AOV_02515</name>
</gene>
<evidence type="ECO:0000256" key="8">
    <source>
        <dbReference type="HAMAP-Rule" id="MF_00260"/>
    </source>
</evidence>
<name>A0A2Z2L824_9RICK</name>
<organism evidence="11 12">
    <name type="scientific">Anaplasma ovis str. Haibei</name>
    <dbReference type="NCBI Taxonomy" id="1248439"/>
    <lineage>
        <taxon>Bacteria</taxon>
        <taxon>Pseudomonadati</taxon>
        <taxon>Pseudomonadota</taxon>
        <taxon>Alphaproteobacteria</taxon>
        <taxon>Rickettsiales</taxon>
        <taxon>Anaplasmataceae</taxon>
        <taxon>Anaplasma</taxon>
    </lineage>
</organism>
<dbReference type="EC" id="2.5.1.61" evidence="8"/>
<dbReference type="Gene3D" id="3.30.160.40">
    <property type="entry name" value="Porphobilinogen deaminase, C-terminal domain"/>
    <property type="match status" value="1"/>
</dbReference>
<dbReference type="UniPathway" id="UPA00251">
    <property type="reaction ID" value="UER00319"/>
</dbReference>
<evidence type="ECO:0000259" key="9">
    <source>
        <dbReference type="Pfam" id="PF01379"/>
    </source>
</evidence>
<dbReference type="GO" id="GO:0004418">
    <property type="term" value="F:hydroxymethylbilane synthase activity"/>
    <property type="evidence" value="ECO:0007669"/>
    <property type="project" value="UniProtKB-UniRule"/>
</dbReference>
<evidence type="ECO:0000313" key="11">
    <source>
        <dbReference type="EMBL" id="ASI47717.1"/>
    </source>
</evidence>
<dbReference type="Pfam" id="PF03900">
    <property type="entry name" value="Porphobil_deamC"/>
    <property type="match status" value="1"/>
</dbReference>
<keyword evidence="5 8" id="KW-0808">Transferase</keyword>
<comment type="function">
    <text evidence="1 8">Tetrapolymerization of the monopyrrole PBG into the hydroxymethylbilane pre-uroporphyrinogen in several discrete steps.</text>
</comment>
<comment type="miscellaneous">
    <text evidence="8">The porphobilinogen subunits are added to the dipyrromethane group.</text>
</comment>
<keyword evidence="6 8" id="KW-0627">Porphyrin biosynthesis</keyword>
<comment type="subunit">
    <text evidence="4 8">Monomer.</text>
</comment>
<evidence type="ECO:0000256" key="7">
    <source>
        <dbReference type="ARBA" id="ARBA00048169"/>
    </source>
</evidence>
<dbReference type="RefSeq" id="WP_075139003.1">
    <property type="nucleotide sequence ID" value="NZ_CP015994.1"/>
</dbReference>
<evidence type="ECO:0000256" key="2">
    <source>
        <dbReference type="ARBA" id="ARBA00004735"/>
    </source>
</evidence>
<dbReference type="InterPro" id="IPR022419">
    <property type="entry name" value="Porphobilin_deaminase_cofac_BS"/>
</dbReference>
<evidence type="ECO:0000256" key="4">
    <source>
        <dbReference type="ARBA" id="ARBA00011245"/>
    </source>
</evidence>
<evidence type="ECO:0000259" key="10">
    <source>
        <dbReference type="Pfam" id="PF03900"/>
    </source>
</evidence>
<dbReference type="KEGG" id="aoh:AOV_02515"/>
<dbReference type="OrthoDB" id="9810298at2"/>
<dbReference type="Gene3D" id="3.40.190.10">
    <property type="entry name" value="Periplasmic binding protein-like II"/>
    <property type="match status" value="2"/>
</dbReference>
<sequence length="303" mass="33258">MNASVIRLGTRGSMLALVQAEEVETAIAAHFPEVRVDIIKIKTSGDVKVDRPLCDIGGKGLFIKEIEEALLADKIDIAVHSAKDVPGFYSENLDMPCVLKRRSPMDVFISVKYKSLSTLPVGAKICTSSIRRKVQLLAFRPDLEITPMRGNVDTRIAKVQAGECDGIVLAEAGVERISARVAITEILHTDVMLGAVGQGAICVQCRKSDEEIGHMLAKLNDHKSFMAVLAERSFMKAVNGSCHTPLAAMAKYVDNDLMSMKCMLARDSRAMVFAERTFPEIDAEKVGFEMGMMLKDELQLRDI</sequence>
<evidence type="ECO:0000256" key="1">
    <source>
        <dbReference type="ARBA" id="ARBA00002869"/>
    </source>
</evidence>
<comment type="catalytic activity">
    <reaction evidence="7 8">
        <text>4 porphobilinogen + H2O = hydroxymethylbilane + 4 NH4(+)</text>
        <dbReference type="Rhea" id="RHEA:13185"/>
        <dbReference type="ChEBI" id="CHEBI:15377"/>
        <dbReference type="ChEBI" id="CHEBI:28938"/>
        <dbReference type="ChEBI" id="CHEBI:57845"/>
        <dbReference type="ChEBI" id="CHEBI:58126"/>
        <dbReference type="EC" id="2.5.1.61"/>
    </reaction>
</comment>
<dbReference type="GO" id="GO:0006782">
    <property type="term" value="P:protoporphyrinogen IX biosynthetic process"/>
    <property type="evidence" value="ECO:0007669"/>
    <property type="project" value="UniProtKB-UniRule"/>
</dbReference>